<accession>A0ABN0DN38</accession>
<dbReference type="SMART" id="SM00411">
    <property type="entry name" value="BHL"/>
    <property type="match status" value="1"/>
</dbReference>
<dbReference type="PROSITE" id="PS00045">
    <property type="entry name" value="HISTONE_LIKE"/>
    <property type="match status" value="1"/>
</dbReference>
<name>A0ABN0DN38_9FIRM</name>
<reference evidence="5 6" key="1">
    <citation type="submission" date="2011-08" db="EMBL/GenBank/DDBJ databases">
        <title>The Genome Sequence of Selenomonas noxia F0398.</title>
        <authorList>
            <consortium name="The Broad Institute Genome Sequencing Platform"/>
            <person name="Earl A."/>
            <person name="Ward D."/>
            <person name="Feldgarden M."/>
            <person name="Gevers D."/>
            <person name="Izard J."/>
            <person name="Ganesan A."/>
            <person name="Blanton J.M."/>
            <person name="Baranova O.V."/>
            <person name="Tanner A.C."/>
            <person name="Dewhirst F.E."/>
            <person name="Young S.K."/>
            <person name="Zeng Q."/>
            <person name="Gargeya S."/>
            <person name="Fitzgerald M."/>
            <person name="Haas B."/>
            <person name="Abouelleil A."/>
            <person name="Alvarado L."/>
            <person name="Arachchi H.M."/>
            <person name="Berlin A."/>
            <person name="Brown A."/>
            <person name="Chapman S.B."/>
            <person name="Chen Z."/>
            <person name="Dunbar C."/>
            <person name="Freedman E."/>
            <person name="Gearin G."/>
            <person name="Gellesch M."/>
            <person name="Goldberg J."/>
            <person name="Griggs A."/>
            <person name="Gujja S."/>
            <person name="Heiman D."/>
            <person name="Howarth C."/>
            <person name="Larson L."/>
            <person name="Lui A."/>
            <person name="MacDonald P.J.P."/>
            <person name="Montmayeur A."/>
            <person name="Murphy C."/>
            <person name="Neiman D."/>
            <person name="Pearson M."/>
            <person name="Priest M."/>
            <person name="Roberts A."/>
            <person name="Saif S."/>
            <person name="Shea T."/>
            <person name="Shenoy N."/>
            <person name="Sisk P."/>
            <person name="Stolte C."/>
            <person name="Sykes S."/>
            <person name="Wortman J."/>
            <person name="Nusbaum C."/>
            <person name="Birren B."/>
        </authorList>
    </citation>
    <scope>NUCLEOTIDE SEQUENCE [LARGE SCALE GENOMIC DNA]</scope>
    <source>
        <strain evidence="5 6">F0398</strain>
    </source>
</reference>
<protein>
    <submittedName>
        <fullName evidence="5">DNA-binding protein HU-1</fullName>
    </submittedName>
</protein>
<comment type="caution">
    <text evidence="5">The sequence shown here is derived from an EMBL/GenBank/DDBJ whole genome shotgun (WGS) entry which is preliminary data.</text>
</comment>
<keyword evidence="3 5" id="KW-0238">DNA-binding</keyword>
<dbReference type="PRINTS" id="PR01727">
    <property type="entry name" value="DNABINDINGHU"/>
</dbReference>
<gene>
    <name evidence="5" type="ORF">HMPREF9432_01790</name>
</gene>
<evidence type="ECO:0000256" key="1">
    <source>
        <dbReference type="ARBA" id="ARBA00010529"/>
    </source>
</evidence>
<dbReference type="Gene3D" id="4.10.520.10">
    <property type="entry name" value="IHF-like DNA-binding proteins"/>
    <property type="match status" value="1"/>
</dbReference>
<dbReference type="PANTHER" id="PTHR33175">
    <property type="entry name" value="DNA-BINDING PROTEIN HU"/>
    <property type="match status" value="1"/>
</dbReference>
<dbReference type="EMBL" id="ADGH01000018">
    <property type="protein sequence ID" value="EHG23514.1"/>
    <property type="molecule type" value="Genomic_DNA"/>
</dbReference>
<dbReference type="GO" id="GO:0003677">
    <property type="term" value="F:DNA binding"/>
    <property type="evidence" value="ECO:0007669"/>
    <property type="project" value="UniProtKB-KW"/>
</dbReference>
<dbReference type="InterPro" id="IPR000119">
    <property type="entry name" value="Hist_DNA-bd"/>
</dbReference>
<keyword evidence="6" id="KW-1185">Reference proteome</keyword>
<keyword evidence="2" id="KW-0226">DNA condensation</keyword>
<evidence type="ECO:0000313" key="6">
    <source>
        <dbReference type="Proteomes" id="UP000003175"/>
    </source>
</evidence>
<evidence type="ECO:0000256" key="3">
    <source>
        <dbReference type="ARBA" id="ARBA00023125"/>
    </source>
</evidence>
<dbReference type="InterPro" id="IPR010992">
    <property type="entry name" value="IHF-like_DNA-bd_dom_sf"/>
</dbReference>
<dbReference type="Proteomes" id="UP000003175">
    <property type="component" value="Unassembled WGS sequence"/>
</dbReference>
<dbReference type="PANTHER" id="PTHR33175:SF3">
    <property type="entry name" value="DNA-BINDING PROTEIN HU-BETA"/>
    <property type="match status" value="1"/>
</dbReference>
<dbReference type="SUPFAM" id="SSF47729">
    <property type="entry name" value="IHF-like DNA-binding proteins"/>
    <property type="match status" value="1"/>
</dbReference>
<sequence>MNKQELVANVAEQAGLTKKDAEKAVNAVFETVKGALSKGDKIQLIGFGTFEVKARKARKGRNPQTGKEINIPASKNPVFKAGKALKDSVN</sequence>
<dbReference type="RefSeq" id="WP_006696982.1">
    <property type="nucleotide sequence ID" value="NZ_JH376861.1"/>
</dbReference>
<proteinExistence type="inferred from homology"/>
<evidence type="ECO:0000256" key="4">
    <source>
        <dbReference type="RuleBase" id="RU003939"/>
    </source>
</evidence>
<evidence type="ECO:0000256" key="2">
    <source>
        <dbReference type="ARBA" id="ARBA00023067"/>
    </source>
</evidence>
<dbReference type="Pfam" id="PF00216">
    <property type="entry name" value="Bac_DNA_binding"/>
    <property type="match status" value="1"/>
</dbReference>
<evidence type="ECO:0000313" key="5">
    <source>
        <dbReference type="EMBL" id="EHG23514.1"/>
    </source>
</evidence>
<dbReference type="CDD" id="cd13831">
    <property type="entry name" value="HU"/>
    <property type="match status" value="1"/>
</dbReference>
<comment type="similarity">
    <text evidence="1 4">Belongs to the bacterial histone-like protein family.</text>
</comment>
<dbReference type="GeneID" id="32474855"/>
<dbReference type="InterPro" id="IPR020816">
    <property type="entry name" value="Histone-like_DNA-bd_CS"/>
</dbReference>
<organism evidence="5 6">
    <name type="scientific">Selenomonas noxia F0398</name>
    <dbReference type="NCBI Taxonomy" id="702437"/>
    <lineage>
        <taxon>Bacteria</taxon>
        <taxon>Bacillati</taxon>
        <taxon>Bacillota</taxon>
        <taxon>Negativicutes</taxon>
        <taxon>Selenomonadales</taxon>
        <taxon>Selenomonadaceae</taxon>
        <taxon>Selenomonas</taxon>
    </lineage>
</organism>